<comment type="caution">
    <text evidence="4">The sequence shown here is derived from an EMBL/GenBank/DDBJ whole genome shotgun (WGS) entry which is preliminary data.</text>
</comment>
<dbReference type="EMBL" id="JAGHKO010000002">
    <property type="protein sequence ID" value="MBO9201299.1"/>
    <property type="molecule type" value="Genomic_DNA"/>
</dbReference>
<dbReference type="Proteomes" id="UP000677244">
    <property type="component" value="Unassembled WGS sequence"/>
</dbReference>
<evidence type="ECO:0000313" key="4">
    <source>
        <dbReference type="EMBL" id="MBO9201299.1"/>
    </source>
</evidence>
<keyword evidence="1" id="KW-0479">Metal-binding</keyword>
<dbReference type="PANTHER" id="PTHR31302">
    <property type="entry name" value="TRANSMEMBRANE PROTEIN WITH METALLOPHOSPHOESTERASE DOMAIN-RELATED"/>
    <property type="match status" value="1"/>
</dbReference>
<dbReference type="PANTHER" id="PTHR31302:SF31">
    <property type="entry name" value="PHOSPHODIESTERASE YAEI"/>
    <property type="match status" value="1"/>
</dbReference>
<dbReference type="Pfam" id="PF00149">
    <property type="entry name" value="Metallophos"/>
    <property type="match status" value="1"/>
</dbReference>
<proteinExistence type="predicted"/>
<dbReference type="SUPFAM" id="SSF56300">
    <property type="entry name" value="Metallo-dependent phosphatases"/>
    <property type="match status" value="1"/>
</dbReference>
<evidence type="ECO:0000256" key="2">
    <source>
        <dbReference type="ARBA" id="ARBA00022801"/>
    </source>
</evidence>
<feature type="domain" description="Calcineurin-like phosphoesterase" evidence="3">
    <location>
        <begin position="21"/>
        <end position="170"/>
    </location>
</feature>
<reference evidence="4 5" key="1">
    <citation type="submission" date="2021-03" db="EMBL/GenBank/DDBJ databases">
        <title>Assistant Professor.</title>
        <authorList>
            <person name="Huq M.A."/>
        </authorList>
    </citation>
    <scope>NUCLEOTIDE SEQUENCE [LARGE SCALE GENOMIC DNA]</scope>
    <source>
        <strain evidence="4 5">MAH-29</strain>
    </source>
</reference>
<accession>A0ABS3YTQ6</accession>
<organism evidence="4 5">
    <name type="scientific">Niastella soli</name>
    <dbReference type="NCBI Taxonomy" id="2821487"/>
    <lineage>
        <taxon>Bacteria</taxon>
        <taxon>Pseudomonadati</taxon>
        <taxon>Bacteroidota</taxon>
        <taxon>Chitinophagia</taxon>
        <taxon>Chitinophagales</taxon>
        <taxon>Chitinophagaceae</taxon>
        <taxon>Niastella</taxon>
    </lineage>
</organism>
<keyword evidence="5" id="KW-1185">Reference proteome</keyword>
<protein>
    <submittedName>
        <fullName evidence="4">Metallophosphoesterase</fullName>
    </submittedName>
</protein>
<evidence type="ECO:0000259" key="3">
    <source>
        <dbReference type="Pfam" id="PF00149"/>
    </source>
</evidence>
<evidence type="ECO:0000256" key="1">
    <source>
        <dbReference type="ARBA" id="ARBA00022723"/>
    </source>
</evidence>
<gene>
    <name evidence="4" type="ORF">J7I42_13545</name>
</gene>
<dbReference type="Gene3D" id="3.60.21.10">
    <property type="match status" value="1"/>
</dbReference>
<dbReference type="InterPro" id="IPR004843">
    <property type="entry name" value="Calcineurin-like_PHP"/>
</dbReference>
<evidence type="ECO:0000313" key="5">
    <source>
        <dbReference type="Proteomes" id="UP000677244"/>
    </source>
</evidence>
<sequence length="230" mass="26606">MHIYIREETVDFHNGLESLTALHFSDIHTWFSTGILKKLKAIIFENDPALLLFTGDYFDIPRGAYLFRNFLCEIAPTYPIIFIRGNHDFFYGSRIADLLLGIPNCHCVESDIYSFTSSAGFTYHITSWDKRHYLKTHTLEKNIVLIHNPEKLKDKEMEGIDLILAGHLHGGQFILFKTINNAYFPGSLLYKYCTDRKQLRDTTLIISKGIGDTFPLRLNCPKEVIRIRIT</sequence>
<name>A0ABS3YTQ6_9BACT</name>
<dbReference type="InterPro" id="IPR029052">
    <property type="entry name" value="Metallo-depent_PP-like"/>
</dbReference>
<keyword evidence="2" id="KW-0378">Hydrolase</keyword>
<dbReference type="InterPro" id="IPR051158">
    <property type="entry name" value="Metallophosphoesterase_sf"/>
</dbReference>
<dbReference type="RefSeq" id="WP_209139357.1">
    <property type="nucleotide sequence ID" value="NZ_JAGHKO010000002.1"/>
</dbReference>